<comment type="similarity">
    <text evidence="3 8">Belongs to the trans-sulfuration enzymes family.</text>
</comment>
<dbReference type="Pfam" id="PF01053">
    <property type="entry name" value="Cys_Met_Meta_PP"/>
    <property type="match status" value="1"/>
</dbReference>
<dbReference type="InterPro" id="IPR000277">
    <property type="entry name" value="Cys/Met-Metab_PyrdxlP-dep_enz"/>
</dbReference>
<evidence type="ECO:0000256" key="6">
    <source>
        <dbReference type="ARBA" id="ARBA00023192"/>
    </source>
</evidence>
<keyword evidence="6" id="KW-0198">Cysteine biosynthesis</keyword>
<protein>
    <recommendedName>
        <fullName evidence="4">cystathionine gamma-lyase</fullName>
        <ecNumber evidence="4">4.4.1.1</ecNumber>
    </recommendedName>
    <alternativeName>
        <fullName evidence="7">Gamma-cystathionase</fullName>
    </alternativeName>
</protein>
<evidence type="ECO:0000256" key="1">
    <source>
        <dbReference type="ARBA" id="ARBA00001933"/>
    </source>
</evidence>
<dbReference type="GO" id="GO:0019343">
    <property type="term" value="P:cysteine biosynthetic process via cystathionine"/>
    <property type="evidence" value="ECO:0007669"/>
    <property type="project" value="TreeGrafter"/>
</dbReference>
<dbReference type="OrthoDB" id="6258891at2759"/>
<dbReference type="PANTHER" id="PTHR11808">
    <property type="entry name" value="TRANS-SULFURATION ENZYME FAMILY MEMBER"/>
    <property type="match status" value="1"/>
</dbReference>
<evidence type="ECO:0000313" key="10">
    <source>
        <dbReference type="Proteomes" id="UP000784294"/>
    </source>
</evidence>
<comment type="pathway">
    <text evidence="2">Amino-acid biosynthesis; L-cysteine biosynthesis; L-cysteine from L-homocysteine and L-serine: step 2/2.</text>
</comment>
<comment type="caution">
    <text evidence="9">The sequence shown here is derived from an EMBL/GenBank/DDBJ whole genome shotgun (WGS) entry which is preliminary data.</text>
</comment>
<proteinExistence type="inferred from homology"/>
<keyword evidence="5 8" id="KW-0663">Pyridoxal phosphate</keyword>
<reference evidence="9" key="1">
    <citation type="submission" date="2018-11" db="EMBL/GenBank/DDBJ databases">
        <authorList>
            <consortium name="Pathogen Informatics"/>
        </authorList>
    </citation>
    <scope>NUCLEOTIDE SEQUENCE</scope>
</reference>
<dbReference type="Gene3D" id="3.40.640.10">
    <property type="entry name" value="Type I PLP-dependent aspartate aminotransferase-like (Major domain)"/>
    <property type="match status" value="1"/>
</dbReference>
<evidence type="ECO:0000313" key="9">
    <source>
        <dbReference type="EMBL" id="VEL23867.1"/>
    </source>
</evidence>
<evidence type="ECO:0000256" key="5">
    <source>
        <dbReference type="ARBA" id="ARBA00022898"/>
    </source>
</evidence>
<keyword evidence="6" id="KW-0028">Amino-acid biosynthesis</keyword>
<dbReference type="EC" id="4.4.1.1" evidence="4"/>
<dbReference type="UniPathway" id="UPA00136">
    <property type="reaction ID" value="UER00202"/>
</dbReference>
<evidence type="ECO:0000256" key="3">
    <source>
        <dbReference type="ARBA" id="ARBA00009077"/>
    </source>
</evidence>
<evidence type="ECO:0000256" key="8">
    <source>
        <dbReference type="RuleBase" id="RU362118"/>
    </source>
</evidence>
<dbReference type="GO" id="GO:0004123">
    <property type="term" value="F:cystathionine gamma-lyase activity"/>
    <property type="evidence" value="ECO:0007669"/>
    <property type="project" value="TreeGrafter"/>
</dbReference>
<dbReference type="GO" id="GO:0030170">
    <property type="term" value="F:pyridoxal phosphate binding"/>
    <property type="evidence" value="ECO:0007669"/>
    <property type="project" value="InterPro"/>
</dbReference>
<dbReference type="GO" id="GO:0019346">
    <property type="term" value="P:transsulfuration"/>
    <property type="evidence" value="ECO:0007669"/>
    <property type="project" value="InterPro"/>
</dbReference>
<dbReference type="PANTHER" id="PTHR11808:SF15">
    <property type="entry name" value="CYSTATHIONINE GAMMA-LYASE"/>
    <property type="match status" value="1"/>
</dbReference>
<organism evidence="9 10">
    <name type="scientific">Protopolystoma xenopodis</name>
    <dbReference type="NCBI Taxonomy" id="117903"/>
    <lineage>
        <taxon>Eukaryota</taxon>
        <taxon>Metazoa</taxon>
        <taxon>Spiralia</taxon>
        <taxon>Lophotrochozoa</taxon>
        <taxon>Platyhelminthes</taxon>
        <taxon>Monogenea</taxon>
        <taxon>Polyopisthocotylea</taxon>
        <taxon>Polystomatidea</taxon>
        <taxon>Polystomatidae</taxon>
        <taxon>Protopolystoma</taxon>
    </lineage>
</organism>
<dbReference type="Proteomes" id="UP000784294">
    <property type="component" value="Unassembled WGS sequence"/>
</dbReference>
<dbReference type="InterPro" id="IPR015424">
    <property type="entry name" value="PyrdxlP-dep_Trfase"/>
</dbReference>
<dbReference type="EMBL" id="CAAALY010064460">
    <property type="protein sequence ID" value="VEL23867.1"/>
    <property type="molecule type" value="Genomic_DNA"/>
</dbReference>
<dbReference type="AlphaFoldDB" id="A0A3S5AS80"/>
<dbReference type="InterPro" id="IPR015421">
    <property type="entry name" value="PyrdxlP-dep_Trfase_major"/>
</dbReference>
<dbReference type="SUPFAM" id="SSF53383">
    <property type="entry name" value="PLP-dependent transferases"/>
    <property type="match status" value="1"/>
</dbReference>
<sequence>MDDFCRRYSYAALTADRDFAHLFRSDSGLDTIATHAGHAALETPGIGYPVVAPIALSSTFQQFSPGVAKVTLFLIFFKYDYSRSNNYTRECLEKCIAALEGATSCSTFASGLAALGALMQLLNSGDRIVCSDDLYGGKDRYGYI</sequence>
<keyword evidence="10" id="KW-1185">Reference proteome</keyword>
<comment type="cofactor">
    <cofactor evidence="1 8">
        <name>pyridoxal 5'-phosphate</name>
        <dbReference type="ChEBI" id="CHEBI:597326"/>
    </cofactor>
</comment>
<accession>A0A3S5AS80</accession>
<evidence type="ECO:0000256" key="7">
    <source>
        <dbReference type="ARBA" id="ARBA00029853"/>
    </source>
</evidence>
<name>A0A3S5AS80_9PLAT</name>
<gene>
    <name evidence="9" type="ORF">PXEA_LOCUS17307</name>
</gene>
<evidence type="ECO:0000256" key="2">
    <source>
        <dbReference type="ARBA" id="ARBA00005038"/>
    </source>
</evidence>
<evidence type="ECO:0000256" key="4">
    <source>
        <dbReference type="ARBA" id="ARBA00012085"/>
    </source>
</evidence>
<dbReference type="GO" id="GO:0005737">
    <property type="term" value="C:cytoplasm"/>
    <property type="evidence" value="ECO:0007669"/>
    <property type="project" value="TreeGrafter"/>
</dbReference>